<dbReference type="PANTHER" id="PTHR32347:SF14">
    <property type="entry name" value="EFFLUX SYSTEM COMPONENT YKNX-RELATED"/>
    <property type="match status" value="1"/>
</dbReference>
<dbReference type="PANTHER" id="PTHR32347">
    <property type="entry name" value="EFFLUX SYSTEM COMPONENT YKNX-RELATED"/>
    <property type="match status" value="1"/>
</dbReference>
<keyword evidence="3" id="KW-1133">Transmembrane helix</keyword>
<evidence type="ECO:0000313" key="6">
    <source>
        <dbReference type="Proteomes" id="UP001319045"/>
    </source>
</evidence>
<dbReference type="Gene3D" id="2.40.420.20">
    <property type="match status" value="1"/>
</dbReference>
<dbReference type="EMBL" id="AP024484">
    <property type="protein sequence ID" value="BCS84707.1"/>
    <property type="molecule type" value="Genomic_DNA"/>
</dbReference>
<keyword evidence="2" id="KW-0175">Coiled coil</keyword>
<gene>
    <name evidence="5" type="ORF">prwr041_06000</name>
</gene>
<accession>A0ABM7NW31</accession>
<evidence type="ECO:0000313" key="5">
    <source>
        <dbReference type="EMBL" id="BCS84707.1"/>
    </source>
</evidence>
<name>A0ABM7NW31_9BACT</name>
<proteinExistence type="predicted"/>
<dbReference type="Proteomes" id="UP001319045">
    <property type="component" value="Chromosome"/>
</dbReference>
<keyword evidence="3" id="KW-0472">Membrane</keyword>
<evidence type="ECO:0000256" key="2">
    <source>
        <dbReference type="ARBA" id="ARBA00023054"/>
    </source>
</evidence>
<evidence type="ECO:0000256" key="3">
    <source>
        <dbReference type="SAM" id="Phobius"/>
    </source>
</evidence>
<sequence>MDREIPKEEIKKRRKKRIIRAAAIVLIIFTCFIGVEKWLGQSVNRADLTFSTVDRGTIEVSVNASGKVVPIFEEIINSPINSRIIETYKKSGDAVDAGTPILKLDLQSAETDYKKGQDDEQMRISKLQQLKVDQNTKLTDLAMQIRVAQMKLNRMKVEMHSERYLDSIGASTRDNVHQKEMNYNVARIELEQQKKQLINERLSSAAEYKVQKLDLDMFIKSLGEIKRTLEDAKIRAPRKAILTYINNQIGSQITQGEQVAVVSDLSHFKITGEIADSYGDKISVGGKAIVKIGGKTINGTISSVTPLSKNGVINFTVQLKDDHNSVLRSGLNTDIYVINSVKSDVMRIANSAYYTGPGTYSLFVANSNGEIVKRKVKLGEAGFDYVEVLSGLKPGDKVVVSDMNDYKDKNKLKLKN</sequence>
<keyword evidence="3" id="KW-0812">Transmembrane</keyword>
<protein>
    <submittedName>
        <fullName evidence="5">ABC transporter permease</fullName>
    </submittedName>
</protein>
<evidence type="ECO:0000256" key="1">
    <source>
        <dbReference type="ARBA" id="ARBA00004196"/>
    </source>
</evidence>
<feature type="domain" description="Multidrug resistance protein MdtA-like C-terminal permuted SH3" evidence="4">
    <location>
        <begin position="364"/>
        <end position="403"/>
    </location>
</feature>
<evidence type="ECO:0000259" key="4">
    <source>
        <dbReference type="Pfam" id="PF25967"/>
    </source>
</evidence>
<reference evidence="5 6" key="1">
    <citation type="journal article" date="2022" name="Int. J. Syst. Evol. Microbiol.">
        <title>Prevotella herbatica sp. nov., a plant polysaccharide-decomposing anaerobic bacterium isolated from a methanogenic reactor.</title>
        <authorList>
            <person name="Uek A."/>
            <person name="Tonouchi A."/>
            <person name="Kaku N."/>
            <person name="Ueki K."/>
        </authorList>
    </citation>
    <scope>NUCLEOTIDE SEQUENCE [LARGE SCALE GENOMIC DNA]</scope>
    <source>
        <strain evidence="5 6">WR041</strain>
    </source>
</reference>
<dbReference type="Pfam" id="PF25967">
    <property type="entry name" value="RND-MFP_C"/>
    <property type="match status" value="1"/>
</dbReference>
<dbReference type="RefSeq" id="WP_207154882.1">
    <property type="nucleotide sequence ID" value="NZ_AP024484.1"/>
</dbReference>
<dbReference type="InterPro" id="IPR050465">
    <property type="entry name" value="UPF0194_transport"/>
</dbReference>
<dbReference type="Gene3D" id="2.40.30.170">
    <property type="match status" value="1"/>
</dbReference>
<feature type="transmembrane region" description="Helical" evidence="3">
    <location>
        <begin position="21"/>
        <end position="39"/>
    </location>
</feature>
<keyword evidence="6" id="KW-1185">Reference proteome</keyword>
<comment type="subcellular location">
    <subcellularLocation>
        <location evidence="1">Cell envelope</location>
    </subcellularLocation>
</comment>
<organism evidence="5 6">
    <name type="scientific">Prevotella herbatica</name>
    <dbReference type="NCBI Taxonomy" id="2801997"/>
    <lineage>
        <taxon>Bacteria</taxon>
        <taxon>Pseudomonadati</taxon>
        <taxon>Bacteroidota</taxon>
        <taxon>Bacteroidia</taxon>
        <taxon>Bacteroidales</taxon>
        <taxon>Prevotellaceae</taxon>
        <taxon>Prevotella</taxon>
    </lineage>
</organism>
<dbReference type="InterPro" id="IPR058627">
    <property type="entry name" value="MdtA-like_C"/>
</dbReference>